<organism evidence="2 3">
    <name type="scientific">Moelleriella libera RCEF 2490</name>
    <dbReference type="NCBI Taxonomy" id="1081109"/>
    <lineage>
        <taxon>Eukaryota</taxon>
        <taxon>Fungi</taxon>
        <taxon>Dikarya</taxon>
        <taxon>Ascomycota</taxon>
        <taxon>Pezizomycotina</taxon>
        <taxon>Sordariomycetes</taxon>
        <taxon>Hypocreomycetidae</taxon>
        <taxon>Hypocreales</taxon>
        <taxon>Clavicipitaceae</taxon>
        <taxon>Moelleriella</taxon>
    </lineage>
</organism>
<name>A0A167W3S7_9HYPO</name>
<gene>
    <name evidence="2" type="ORF">AAL_08130</name>
</gene>
<evidence type="ECO:0000313" key="3">
    <source>
        <dbReference type="Proteomes" id="UP000078544"/>
    </source>
</evidence>
<accession>A0A167W3S7</accession>
<feature type="compositionally biased region" description="Basic and acidic residues" evidence="1">
    <location>
        <begin position="75"/>
        <end position="90"/>
    </location>
</feature>
<dbReference type="EMBL" id="AZGY01000030">
    <property type="protein sequence ID" value="KZZ88367.1"/>
    <property type="molecule type" value="Genomic_DNA"/>
</dbReference>
<reference evidence="2 3" key="1">
    <citation type="journal article" date="2016" name="Genome Biol. Evol.">
        <title>Divergent and convergent evolution of fungal pathogenicity.</title>
        <authorList>
            <person name="Shang Y."/>
            <person name="Xiao G."/>
            <person name="Zheng P."/>
            <person name="Cen K."/>
            <person name="Zhan S."/>
            <person name="Wang C."/>
        </authorList>
    </citation>
    <scope>NUCLEOTIDE SEQUENCE [LARGE SCALE GENOMIC DNA]</scope>
    <source>
        <strain evidence="2 3">RCEF 2490</strain>
    </source>
</reference>
<dbReference type="Proteomes" id="UP000078544">
    <property type="component" value="Unassembled WGS sequence"/>
</dbReference>
<comment type="caution">
    <text evidence="2">The sequence shown here is derived from an EMBL/GenBank/DDBJ whole genome shotgun (WGS) entry which is preliminary data.</text>
</comment>
<sequence length="151" mass="17308">MCLKGEKKRLGNIDKKFEEAVFDTLPKHRGNKVFWPYKNYNPHHDLQTLSRMRGKILLIQNFFSMDPTQNYPKQHPQEKKSPTRPPEKKGSFVGKSTNAPSLRKIKTETGLTSTKNGSQSENRCESWRAEGTKTRAVTVSHALTLPIKSRL</sequence>
<dbReference type="AlphaFoldDB" id="A0A167W3S7"/>
<evidence type="ECO:0000313" key="2">
    <source>
        <dbReference type="EMBL" id="KZZ88367.1"/>
    </source>
</evidence>
<protein>
    <submittedName>
        <fullName evidence="2">Uncharacterized protein</fullName>
    </submittedName>
</protein>
<feature type="region of interest" description="Disordered" evidence="1">
    <location>
        <begin position="67"/>
        <end position="129"/>
    </location>
</feature>
<keyword evidence="3" id="KW-1185">Reference proteome</keyword>
<feature type="compositionally biased region" description="Polar residues" evidence="1">
    <location>
        <begin position="109"/>
        <end position="121"/>
    </location>
</feature>
<proteinExistence type="predicted"/>
<evidence type="ECO:0000256" key="1">
    <source>
        <dbReference type="SAM" id="MobiDB-lite"/>
    </source>
</evidence>